<protein>
    <recommendedName>
        <fullName evidence="7">TLC domain-containing protein</fullName>
    </recommendedName>
</protein>
<feature type="transmembrane region" description="Helical" evidence="6">
    <location>
        <begin position="23"/>
        <end position="48"/>
    </location>
</feature>
<feature type="transmembrane region" description="Helical" evidence="6">
    <location>
        <begin position="100"/>
        <end position="120"/>
    </location>
</feature>
<dbReference type="EMBL" id="CAJNOJ010000047">
    <property type="protein sequence ID" value="CAF0953846.1"/>
    <property type="molecule type" value="Genomic_DNA"/>
</dbReference>
<feature type="transmembrane region" description="Helical" evidence="6">
    <location>
        <begin position="60"/>
        <end position="80"/>
    </location>
</feature>
<proteinExistence type="predicted"/>
<dbReference type="PANTHER" id="PTHR13439:SF7">
    <property type="entry name" value="PROTEIN CLN8"/>
    <property type="match status" value="1"/>
</dbReference>
<evidence type="ECO:0000313" key="10">
    <source>
        <dbReference type="Proteomes" id="UP000663828"/>
    </source>
</evidence>
<feature type="transmembrane region" description="Helical" evidence="6">
    <location>
        <begin position="132"/>
        <end position="149"/>
    </location>
</feature>
<dbReference type="GO" id="GO:0016020">
    <property type="term" value="C:membrane"/>
    <property type="evidence" value="ECO:0007669"/>
    <property type="project" value="UniProtKB-SubCell"/>
</dbReference>
<dbReference type="PROSITE" id="PS50922">
    <property type="entry name" value="TLC"/>
    <property type="match status" value="1"/>
</dbReference>
<dbReference type="InterPro" id="IPR050846">
    <property type="entry name" value="TLCD"/>
</dbReference>
<evidence type="ECO:0000256" key="4">
    <source>
        <dbReference type="ARBA" id="ARBA00023136"/>
    </source>
</evidence>
<dbReference type="SMART" id="SM00724">
    <property type="entry name" value="TLC"/>
    <property type="match status" value="1"/>
</dbReference>
<evidence type="ECO:0000256" key="3">
    <source>
        <dbReference type="ARBA" id="ARBA00022989"/>
    </source>
</evidence>
<keyword evidence="4 5" id="KW-0472">Membrane</keyword>
<accession>A0A814DJL7</accession>
<organism evidence="9 11">
    <name type="scientific">Adineta ricciae</name>
    <name type="common">Rotifer</name>
    <dbReference type="NCBI Taxonomy" id="249248"/>
    <lineage>
        <taxon>Eukaryota</taxon>
        <taxon>Metazoa</taxon>
        <taxon>Spiralia</taxon>
        <taxon>Gnathifera</taxon>
        <taxon>Rotifera</taxon>
        <taxon>Eurotatoria</taxon>
        <taxon>Bdelloidea</taxon>
        <taxon>Adinetida</taxon>
        <taxon>Adinetidae</taxon>
        <taxon>Adineta</taxon>
    </lineage>
</organism>
<dbReference type="Proteomes" id="UP000663828">
    <property type="component" value="Unassembled WGS sequence"/>
</dbReference>
<dbReference type="EMBL" id="CAJNOR010000582">
    <property type="protein sequence ID" value="CAF0953682.1"/>
    <property type="molecule type" value="Genomic_DNA"/>
</dbReference>
<gene>
    <name evidence="9" type="ORF">EDS130_LOCUS12483</name>
    <name evidence="8" type="ORF">XAT740_LOCUS10805</name>
</gene>
<dbReference type="Pfam" id="PF03798">
    <property type="entry name" value="TRAM_LAG1_CLN8"/>
    <property type="match status" value="1"/>
</dbReference>
<feature type="domain" description="TLC" evidence="7">
    <location>
        <begin position="57"/>
        <end position="258"/>
    </location>
</feature>
<evidence type="ECO:0000256" key="6">
    <source>
        <dbReference type="SAM" id="Phobius"/>
    </source>
</evidence>
<dbReference type="OrthoDB" id="10052906at2759"/>
<dbReference type="InterPro" id="IPR006634">
    <property type="entry name" value="TLC-dom"/>
</dbReference>
<evidence type="ECO:0000313" key="11">
    <source>
        <dbReference type="Proteomes" id="UP000663852"/>
    </source>
</evidence>
<evidence type="ECO:0000256" key="2">
    <source>
        <dbReference type="ARBA" id="ARBA00022692"/>
    </source>
</evidence>
<dbReference type="PANTHER" id="PTHR13439">
    <property type="entry name" value="CT120 PROTEIN"/>
    <property type="match status" value="1"/>
</dbReference>
<dbReference type="GO" id="GO:0055088">
    <property type="term" value="P:lipid homeostasis"/>
    <property type="evidence" value="ECO:0007669"/>
    <property type="project" value="TreeGrafter"/>
</dbReference>
<keyword evidence="3 6" id="KW-1133">Transmembrane helix</keyword>
<keyword evidence="2 5" id="KW-0812">Transmembrane</keyword>
<dbReference type="Proteomes" id="UP000663852">
    <property type="component" value="Unassembled WGS sequence"/>
</dbReference>
<evidence type="ECO:0000256" key="5">
    <source>
        <dbReference type="PROSITE-ProRule" id="PRU00205"/>
    </source>
</evidence>
<evidence type="ECO:0000256" key="1">
    <source>
        <dbReference type="ARBA" id="ARBA00004141"/>
    </source>
</evidence>
<name>A0A814DJL7_ADIRI</name>
<dbReference type="AlphaFoldDB" id="A0A814DJL7"/>
<comment type="caution">
    <text evidence="9">The sequence shown here is derived from an EMBL/GenBank/DDBJ whole genome shotgun (WGS) entry which is preliminary data.</text>
</comment>
<evidence type="ECO:0000259" key="7">
    <source>
        <dbReference type="PROSITE" id="PS50922"/>
    </source>
</evidence>
<reference evidence="9" key="1">
    <citation type="submission" date="2021-02" db="EMBL/GenBank/DDBJ databases">
        <authorList>
            <person name="Nowell W R."/>
        </authorList>
    </citation>
    <scope>NUCLEOTIDE SEQUENCE</scope>
</reference>
<feature type="transmembrane region" description="Helical" evidence="6">
    <location>
        <begin position="221"/>
        <end position="241"/>
    </location>
</feature>
<sequence>MASVKVDIPLTIPRSKQDLSDNVVRIGLCFLGWLVLYFFMGILSKILIPQVRTLKPKEQMFWQLAWVRAVCGTLVAWAAYLTFVDDRLDRDHVLATTDASWTFICVLTGFFIFEEATLIYFDVRYHTFSKELHMHHLFAFNGFFFAAWYNSGHYYAAKAFILEASTISSCICWCLLKFKLEKTKVWKINQMILIHIFHLRSVYEMWWWYDIYRDWANIKENLAIAYTVNMMLGLAIVSFWLTPYWTYKKTVQYFYPSDFNMDKKAKKSDEIDKTS</sequence>
<keyword evidence="10" id="KW-1185">Reference proteome</keyword>
<feature type="transmembrane region" description="Helical" evidence="6">
    <location>
        <begin position="155"/>
        <end position="176"/>
    </location>
</feature>
<dbReference type="GO" id="GO:0005783">
    <property type="term" value="C:endoplasmic reticulum"/>
    <property type="evidence" value="ECO:0007669"/>
    <property type="project" value="TreeGrafter"/>
</dbReference>
<comment type="subcellular location">
    <subcellularLocation>
        <location evidence="1">Membrane</location>
        <topology evidence="1">Multi-pass membrane protein</topology>
    </subcellularLocation>
</comment>
<evidence type="ECO:0000313" key="8">
    <source>
        <dbReference type="EMBL" id="CAF0953682.1"/>
    </source>
</evidence>
<evidence type="ECO:0000313" key="9">
    <source>
        <dbReference type="EMBL" id="CAF0953846.1"/>
    </source>
</evidence>